<evidence type="ECO:0008006" key="5">
    <source>
        <dbReference type="Google" id="ProtNLM"/>
    </source>
</evidence>
<keyword evidence="4" id="KW-1185">Reference proteome</keyword>
<evidence type="ECO:0000256" key="2">
    <source>
        <dbReference type="SAM" id="SignalP"/>
    </source>
</evidence>
<gene>
    <name evidence="3" type="ORF">ACH407_19305</name>
</gene>
<sequence length="354" mass="36992">MGTGRRGLLGIAMATAVVAAAVTVTTAQAQPGGGADAVRSDCPAARAEVDRLEGRITPNACAFMERQIAFGELPTGTPPAYGDLGHPRVRAYLDIFDPDATLWEAGAEPQRGRTAIGTSITGSLALAPSLAYRGTNVVADGSTVMFGQWNEVTLKGRTVAYPQIARNVLGDEGRTLQARRYYDRAVLFRDTLPGDAPVPLFAGITDSGERDDSGRRGGEPGGGIPAGLRAAEVPDRLAAWNTEDVDALLARTAGARLSGPGLDAPLTTGAGKRAYLERLFAAADLHLKAGQVAEGTTTTYVEWHGTASGAKGTGIPFGIVERFGPGGEWELYFDTLPLVADRAEIGALFRKLAS</sequence>
<keyword evidence="2" id="KW-0732">Signal</keyword>
<dbReference type="Proteomes" id="UP001611339">
    <property type="component" value="Unassembled WGS sequence"/>
</dbReference>
<feature type="signal peptide" evidence="2">
    <location>
        <begin position="1"/>
        <end position="29"/>
    </location>
</feature>
<dbReference type="SUPFAM" id="SSF54427">
    <property type="entry name" value="NTF2-like"/>
    <property type="match status" value="2"/>
</dbReference>
<reference evidence="3 4" key="1">
    <citation type="submission" date="2024-10" db="EMBL/GenBank/DDBJ databases">
        <title>The Natural Products Discovery Center: Release of the First 8490 Sequenced Strains for Exploring Actinobacteria Biosynthetic Diversity.</title>
        <authorList>
            <person name="Kalkreuter E."/>
            <person name="Kautsar S.A."/>
            <person name="Yang D."/>
            <person name="Bader C.D."/>
            <person name="Teijaro C.N."/>
            <person name="Fluegel L."/>
            <person name="Davis C.M."/>
            <person name="Simpson J.R."/>
            <person name="Lauterbach L."/>
            <person name="Steele A.D."/>
            <person name="Gui C."/>
            <person name="Meng S."/>
            <person name="Li G."/>
            <person name="Viehrig K."/>
            <person name="Ye F."/>
            <person name="Su P."/>
            <person name="Kiefer A.F."/>
            <person name="Nichols A."/>
            <person name="Cepeda A.J."/>
            <person name="Yan W."/>
            <person name="Fan B."/>
            <person name="Jiang Y."/>
            <person name="Adhikari A."/>
            <person name="Zheng C.-J."/>
            <person name="Schuster L."/>
            <person name="Cowan T.M."/>
            <person name="Smanski M.J."/>
            <person name="Chevrette M.G."/>
            <person name="De Carvalho L.P.S."/>
            <person name="Shen B."/>
        </authorList>
    </citation>
    <scope>NUCLEOTIDE SEQUENCE [LARGE SCALE GENOMIC DNA]</scope>
    <source>
        <strain evidence="3 4">NPDC020602</strain>
    </source>
</reference>
<feature type="region of interest" description="Disordered" evidence="1">
    <location>
        <begin position="199"/>
        <end position="228"/>
    </location>
</feature>
<evidence type="ECO:0000256" key="1">
    <source>
        <dbReference type="SAM" id="MobiDB-lite"/>
    </source>
</evidence>
<dbReference type="PROSITE" id="PS51318">
    <property type="entry name" value="TAT"/>
    <property type="match status" value="1"/>
</dbReference>
<comment type="caution">
    <text evidence="3">The sequence shown here is derived from an EMBL/GenBank/DDBJ whole genome shotgun (WGS) entry which is preliminary data.</text>
</comment>
<proteinExistence type="predicted"/>
<dbReference type="RefSeq" id="WP_398710435.1">
    <property type="nucleotide sequence ID" value="NZ_JBIRUI010000008.1"/>
</dbReference>
<feature type="chain" id="PRO_5047188743" description="Nuclear transport factor 2 family protein" evidence="2">
    <location>
        <begin position="30"/>
        <end position="354"/>
    </location>
</feature>
<accession>A0ABW7UBH1</accession>
<evidence type="ECO:0000313" key="3">
    <source>
        <dbReference type="EMBL" id="MFI1715707.1"/>
    </source>
</evidence>
<dbReference type="InterPro" id="IPR006311">
    <property type="entry name" value="TAT_signal"/>
</dbReference>
<dbReference type="Gene3D" id="3.10.450.50">
    <property type="match status" value="1"/>
</dbReference>
<name>A0ABW7UBH1_9ACTN</name>
<protein>
    <recommendedName>
        <fullName evidence="5">Nuclear transport factor 2 family protein</fullName>
    </recommendedName>
</protein>
<dbReference type="InterPro" id="IPR032710">
    <property type="entry name" value="NTF2-like_dom_sf"/>
</dbReference>
<organism evidence="3 4">
    <name type="scientific">Streptomyces litmocidini</name>
    <dbReference type="NCBI Taxonomy" id="67318"/>
    <lineage>
        <taxon>Bacteria</taxon>
        <taxon>Bacillati</taxon>
        <taxon>Actinomycetota</taxon>
        <taxon>Actinomycetes</taxon>
        <taxon>Kitasatosporales</taxon>
        <taxon>Streptomycetaceae</taxon>
        <taxon>Streptomyces</taxon>
    </lineage>
</organism>
<dbReference type="EMBL" id="JBIRUI010000008">
    <property type="protein sequence ID" value="MFI1715707.1"/>
    <property type="molecule type" value="Genomic_DNA"/>
</dbReference>
<evidence type="ECO:0000313" key="4">
    <source>
        <dbReference type="Proteomes" id="UP001611339"/>
    </source>
</evidence>
<feature type="compositionally biased region" description="Basic and acidic residues" evidence="1">
    <location>
        <begin position="207"/>
        <end position="218"/>
    </location>
</feature>